<dbReference type="EMBL" id="QXGD01005185">
    <property type="protein sequence ID" value="KAE9167100.1"/>
    <property type="molecule type" value="Genomic_DNA"/>
</dbReference>
<evidence type="ECO:0000313" key="5">
    <source>
        <dbReference type="Proteomes" id="UP000440367"/>
    </source>
</evidence>
<dbReference type="Proteomes" id="UP000429523">
    <property type="component" value="Unassembled WGS sequence"/>
</dbReference>
<accession>A0A6A3VGU7</accession>
<organism evidence="3 5">
    <name type="scientific">Phytophthora fragariae</name>
    <dbReference type="NCBI Taxonomy" id="53985"/>
    <lineage>
        <taxon>Eukaryota</taxon>
        <taxon>Sar</taxon>
        <taxon>Stramenopiles</taxon>
        <taxon>Oomycota</taxon>
        <taxon>Peronosporomycetes</taxon>
        <taxon>Peronosporales</taxon>
        <taxon>Peronosporaceae</taxon>
        <taxon>Phytophthora</taxon>
    </lineage>
</organism>
<name>A0A6A3VGU7_9STRA</name>
<proteinExistence type="predicted"/>
<sequence length="44" mass="4928">MVTGVCLLGLRYNRNNKGTLKAGLLKLRRNNADGIDASRNRVER</sequence>
<dbReference type="AlphaFoldDB" id="A0A6A3VGU7"/>
<gene>
    <name evidence="3" type="ORF">PF002_g30965</name>
    <name evidence="2" type="ORF">PF007_g20809</name>
    <name evidence="1" type="ORF">PF009_g31076</name>
</gene>
<feature type="non-terminal residue" evidence="3">
    <location>
        <position position="44"/>
    </location>
</feature>
<evidence type="ECO:0000313" key="2">
    <source>
        <dbReference type="EMBL" id="KAE9086329.1"/>
    </source>
</evidence>
<comment type="caution">
    <text evidence="3">The sequence shown here is derived from an EMBL/GenBank/DDBJ whole genome shotgun (WGS) entry which is preliminary data.</text>
</comment>
<evidence type="ECO:0000313" key="4">
    <source>
        <dbReference type="Proteomes" id="UP000429523"/>
    </source>
</evidence>
<dbReference type="EMBL" id="QXFZ01001699">
    <property type="protein sequence ID" value="KAE9086329.1"/>
    <property type="molecule type" value="Genomic_DNA"/>
</dbReference>
<dbReference type="Proteomes" id="UP000440367">
    <property type="component" value="Unassembled WGS sequence"/>
</dbReference>
<protein>
    <submittedName>
        <fullName evidence="3">Uncharacterized protein</fullName>
    </submittedName>
</protein>
<dbReference type="Proteomes" id="UP000441208">
    <property type="component" value="Unassembled WGS sequence"/>
</dbReference>
<reference evidence="4 5" key="1">
    <citation type="submission" date="2018-08" db="EMBL/GenBank/DDBJ databases">
        <title>Genomic investigation of the strawberry pathogen Phytophthora fragariae indicates pathogenicity is determined by transcriptional variation in three key races.</title>
        <authorList>
            <person name="Adams T.M."/>
            <person name="Armitage A.D."/>
            <person name="Sobczyk M.K."/>
            <person name="Bates H.J."/>
            <person name="Dunwell J.M."/>
            <person name="Nellist C.F."/>
            <person name="Harrison R.J."/>
        </authorList>
    </citation>
    <scope>NUCLEOTIDE SEQUENCE [LARGE SCALE GENOMIC DNA]</scope>
    <source>
        <strain evidence="3 5">BC-1</strain>
        <strain evidence="2 6">NOV-71</strain>
        <strain evidence="1 4">NOV-9</strain>
    </source>
</reference>
<dbReference type="EMBL" id="QXGF01005510">
    <property type="protein sequence ID" value="KAE8918611.1"/>
    <property type="molecule type" value="Genomic_DNA"/>
</dbReference>
<evidence type="ECO:0000313" key="6">
    <source>
        <dbReference type="Proteomes" id="UP000441208"/>
    </source>
</evidence>
<evidence type="ECO:0000313" key="1">
    <source>
        <dbReference type="EMBL" id="KAE8918611.1"/>
    </source>
</evidence>
<evidence type="ECO:0000313" key="3">
    <source>
        <dbReference type="EMBL" id="KAE9167100.1"/>
    </source>
</evidence>